<organism evidence="2 3">
    <name type="scientific">Melghirimyces profundicolus</name>
    <dbReference type="NCBI Taxonomy" id="1242148"/>
    <lineage>
        <taxon>Bacteria</taxon>
        <taxon>Bacillati</taxon>
        <taxon>Bacillota</taxon>
        <taxon>Bacilli</taxon>
        <taxon>Bacillales</taxon>
        <taxon>Thermoactinomycetaceae</taxon>
        <taxon>Melghirimyces</taxon>
    </lineage>
</organism>
<dbReference type="EMBL" id="QBKR01000010">
    <property type="protein sequence ID" value="PTX59893.1"/>
    <property type="molecule type" value="Genomic_DNA"/>
</dbReference>
<evidence type="ECO:0000256" key="1">
    <source>
        <dbReference type="SAM" id="Phobius"/>
    </source>
</evidence>
<feature type="transmembrane region" description="Helical" evidence="1">
    <location>
        <begin position="28"/>
        <end position="50"/>
    </location>
</feature>
<comment type="caution">
    <text evidence="2">The sequence shown here is derived from an EMBL/GenBank/DDBJ whole genome shotgun (WGS) entry which is preliminary data.</text>
</comment>
<sequence length="54" mass="6035">MHLDAMISIILLLVANFMIAWTRQLSTGWVRVVLSIIAVLLLVPAFLFGIRAII</sequence>
<evidence type="ECO:0000313" key="3">
    <source>
        <dbReference type="Proteomes" id="UP000244240"/>
    </source>
</evidence>
<keyword evidence="1" id="KW-1133">Transmembrane helix</keyword>
<evidence type="ECO:0000313" key="2">
    <source>
        <dbReference type="EMBL" id="PTX59893.1"/>
    </source>
</evidence>
<reference evidence="2 3" key="1">
    <citation type="submission" date="2018-04" db="EMBL/GenBank/DDBJ databases">
        <title>Genomic Encyclopedia of Archaeal and Bacterial Type Strains, Phase II (KMG-II): from individual species to whole genera.</title>
        <authorList>
            <person name="Goeker M."/>
        </authorList>
    </citation>
    <scope>NUCLEOTIDE SEQUENCE [LARGE SCALE GENOMIC DNA]</scope>
    <source>
        <strain evidence="2 3">DSM 45787</strain>
    </source>
</reference>
<gene>
    <name evidence="2" type="ORF">C8P63_11037</name>
</gene>
<accession>A0A2T6BV00</accession>
<keyword evidence="3" id="KW-1185">Reference proteome</keyword>
<dbReference type="AlphaFoldDB" id="A0A2T6BV00"/>
<keyword evidence="1" id="KW-0812">Transmembrane</keyword>
<name>A0A2T6BV00_9BACL</name>
<feature type="transmembrane region" description="Helical" evidence="1">
    <location>
        <begin position="5"/>
        <end position="22"/>
    </location>
</feature>
<dbReference type="RefSeq" id="WP_170109572.1">
    <property type="nucleotide sequence ID" value="NZ_QBKR01000010.1"/>
</dbReference>
<dbReference type="Proteomes" id="UP000244240">
    <property type="component" value="Unassembled WGS sequence"/>
</dbReference>
<keyword evidence="1" id="KW-0472">Membrane</keyword>
<proteinExistence type="predicted"/>
<protein>
    <submittedName>
        <fullName evidence="2">Uncharacterized protein</fullName>
    </submittedName>
</protein>